<accession>A0A8J2RG28</accession>
<keyword evidence="5" id="KW-0812">Transmembrane</keyword>
<feature type="domain" description="Peptidase C1A papain C-terminal" evidence="6">
    <location>
        <begin position="135"/>
        <end position="346"/>
    </location>
</feature>
<dbReference type="PROSITE" id="PS00139">
    <property type="entry name" value="THIOL_PROTEASE_CYS"/>
    <property type="match status" value="1"/>
</dbReference>
<keyword evidence="5" id="KW-1133">Transmembrane helix</keyword>
<dbReference type="InterPro" id="IPR000169">
    <property type="entry name" value="Pept_cys_AS"/>
</dbReference>
<keyword evidence="4" id="KW-0788">Thiol protease</keyword>
<proteinExistence type="inferred from homology"/>
<keyword evidence="5" id="KW-0472">Membrane</keyword>
<dbReference type="InterPro" id="IPR000668">
    <property type="entry name" value="Peptidase_C1A_C"/>
</dbReference>
<name>A0A8J2RG28_9CRUS</name>
<evidence type="ECO:0000313" key="8">
    <source>
        <dbReference type="Proteomes" id="UP000789390"/>
    </source>
</evidence>
<reference evidence="7" key="1">
    <citation type="submission" date="2021-11" db="EMBL/GenBank/DDBJ databases">
        <authorList>
            <person name="Schell T."/>
        </authorList>
    </citation>
    <scope>NUCLEOTIDE SEQUENCE</scope>
    <source>
        <strain evidence="7">M5</strain>
    </source>
</reference>
<protein>
    <recommendedName>
        <fullName evidence="6">Peptidase C1A papain C-terminal domain-containing protein</fullName>
    </recommendedName>
</protein>
<dbReference type="AlphaFoldDB" id="A0A8J2RG28"/>
<dbReference type="PROSITE" id="PS00639">
    <property type="entry name" value="THIOL_PROTEASE_HIS"/>
    <property type="match status" value="1"/>
</dbReference>
<comment type="similarity">
    <text evidence="1">Belongs to the peptidase C1 family.</text>
</comment>
<evidence type="ECO:0000256" key="3">
    <source>
        <dbReference type="ARBA" id="ARBA00022801"/>
    </source>
</evidence>
<dbReference type="Proteomes" id="UP000789390">
    <property type="component" value="Unassembled WGS sequence"/>
</dbReference>
<dbReference type="EMBL" id="CAKKLH010000059">
    <property type="protein sequence ID" value="CAH0101543.1"/>
    <property type="molecule type" value="Genomic_DNA"/>
</dbReference>
<evidence type="ECO:0000259" key="6">
    <source>
        <dbReference type="SMART" id="SM00645"/>
    </source>
</evidence>
<feature type="transmembrane region" description="Helical" evidence="5">
    <location>
        <begin position="20"/>
        <end position="40"/>
    </location>
</feature>
<comment type="caution">
    <text evidence="7">The sequence shown here is derived from an EMBL/GenBank/DDBJ whole genome shotgun (WGS) entry which is preliminary data.</text>
</comment>
<dbReference type="SUPFAM" id="SSF54001">
    <property type="entry name" value="Cysteine proteinases"/>
    <property type="match status" value="1"/>
</dbReference>
<dbReference type="Gene3D" id="3.90.70.10">
    <property type="entry name" value="Cysteine proteinases"/>
    <property type="match status" value="1"/>
</dbReference>
<dbReference type="InterPro" id="IPR013128">
    <property type="entry name" value="Peptidase_C1A"/>
</dbReference>
<keyword evidence="8" id="KW-1185">Reference proteome</keyword>
<dbReference type="SMART" id="SM00645">
    <property type="entry name" value="Pept_C1"/>
    <property type="match status" value="1"/>
</dbReference>
<evidence type="ECO:0000256" key="5">
    <source>
        <dbReference type="SAM" id="Phobius"/>
    </source>
</evidence>
<organism evidence="7 8">
    <name type="scientific">Daphnia galeata</name>
    <dbReference type="NCBI Taxonomy" id="27404"/>
    <lineage>
        <taxon>Eukaryota</taxon>
        <taxon>Metazoa</taxon>
        <taxon>Ecdysozoa</taxon>
        <taxon>Arthropoda</taxon>
        <taxon>Crustacea</taxon>
        <taxon>Branchiopoda</taxon>
        <taxon>Diplostraca</taxon>
        <taxon>Cladocera</taxon>
        <taxon>Anomopoda</taxon>
        <taxon>Daphniidae</taxon>
        <taxon>Daphnia</taxon>
    </lineage>
</organism>
<dbReference type="CDD" id="cd02248">
    <property type="entry name" value="Peptidase_C1A"/>
    <property type="match status" value="1"/>
</dbReference>
<evidence type="ECO:0000313" key="7">
    <source>
        <dbReference type="EMBL" id="CAH0101543.1"/>
    </source>
</evidence>
<evidence type="ECO:0000256" key="4">
    <source>
        <dbReference type="ARBA" id="ARBA00022807"/>
    </source>
</evidence>
<dbReference type="GO" id="GO:0006508">
    <property type="term" value="P:proteolysis"/>
    <property type="evidence" value="ECO:0007669"/>
    <property type="project" value="UniProtKB-KW"/>
</dbReference>
<keyword evidence="2" id="KW-0645">Protease</keyword>
<dbReference type="InterPro" id="IPR038765">
    <property type="entry name" value="Papain-like_cys_pep_sf"/>
</dbReference>
<evidence type="ECO:0000256" key="1">
    <source>
        <dbReference type="ARBA" id="ARBA00008455"/>
    </source>
</evidence>
<dbReference type="GO" id="GO:0008234">
    <property type="term" value="F:cysteine-type peptidase activity"/>
    <property type="evidence" value="ECO:0007669"/>
    <property type="project" value="UniProtKB-KW"/>
</dbReference>
<dbReference type="PRINTS" id="PR00705">
    <property type="entry name" value="PAPAIN"/>
</dbReference>
<evidence type="ECO:0000256" key="2">
    <source>
        <dbReference type="ARBA" id="ARBA00022670"/>
    </source>
</evidence>
<dbReference type="Pfam" id="PF00112">
    <property type="entry name" value="Peptidase_C1"/>
    <property type="match status" value="1"/>
</dbReference>
<keyword evidence="3" id="KW-0378">Hydrolase</keyword>
<dbReference type="InterPro" id="IPR025660">
    <property type="entry name" value="Pept_his_AS"/>
</dbReference>
<dbReference type="PANTHER" id="PTHR12411">
    <property type="entry name" value="CYSTEINE PROTEASE FAMILY C1-RELATED"/>
    <property type="match status" value="1"/>
</dbReference>
<dbReference type="OrthoDB" id="190265at2759"/>
<sequence length="348" mass="39424">MNRSDFDLSSYFLVLNTAEMKFLFLVAVLAMAVTLIKGYTDEEQWRDFKRKHQLNYNIPSDNGREDRKRKTLFLDSKKKLKEESKVQMSFFQQLNAFSVMRPVEKQRFLGVNASLVPSDRFMESIKDEFQIKDSLPLSLDYRYDSCLTPVRNQGSCGSCWAFSAITPLEFSRCKNINAPVVLSEQQLVDCDTTNYGCNGGWYVTAWTYLQQGSGSVKRTLYPYTARKGTCRSNNSAIEARVNTFNYLATKNAPAMQVALQRYGPLAVAMTVINSFYNYAGGVYNDPACDGKAVNHGVVIVGWGVLNGIDFWIVRNTWGHRWGLGGYAFIQRGVNKCGIEEYPAYATAY</sequence>
<dbReference type="InterPro" id="IPR039417">
    <property type="entry name" value="Peptidase_C1A_papain-like"/>
</dbReference>
<gene>
    <name evidence="7" type="ORF">DGAL_LOCUS3877</name>
</gene>